<keyword evidence="1" id="KW-1133">Transmembrane helix</keyword>
<evidence type="ECO:0000313" key="2">
    <source>
        <dbReference type="EMBL" id="QDH87984.1"/>
    </source>
</evidence>
<reference evidence="2" key="1">
    <citation type="submission" date="2019-05" db="EMBL/GenBank/DDBJ databases">
        <title>Metatranscriptomic reconstruction reveals RNA viruses with the potential to shape carbon cycling in soil.</title>
        <authorList>
            <person name="Starr E.P."/>
            <person name="Nuccio E."/>
            <person name="Pett-Ridge J."/>
            <person name="Banfield J.F."/>
            <person name="Firestone M.K."/>
        </authorList>
    </citation>
    <scope>NUCLEOTIDE SEQUENCE</scope>
    <source>
        <strain evidence="2">H4_Bulk_Litter_23_scaffold_224</strain>
    </source>
</reference>
<sequence length="75" mass="8292">MIRAKVTGPIAARFVESVKGVPSSRAFHQIEAELDDGDLYVHVHLSWKAVVIIGVIFAQSILYVAQQYSSVLMHP</sequence>
<protein>
    <submittedName>
        <fullName evidence="2">Uncharacterized protein</fullName>
    </submittedName>
</protein>
<proteinExistence type="predicted"/>
<organism evidence="2">
    <name type="scientific">Leviviridae sp</name>
    <dbReference type="NCBI Taxonomy" id="2027243"/>
    <lineage>
        <taxon>Viruses</taxon>
        <taxon>Riboviria</taxon>
        <taxon>Orthornavirae</taxon>
        <taxon>Lenarviricota</taxon>
        <taxon>Leviviricetes</taxon>
        <taxon>Norzivirales</taxon>
        <taxon>Fiersviridae</taxon>
    </lineage>
</organism>
<gene>
    <name evidence="2" type="ORF">H4BulkLitter23224_000002</name>
</gene>
<keyword evidence="1" id="KW-0812">Transmembrane</keyword>
<keyword evidence="1" id="KW-0472">Membrane</keyword>
<evidence type="ECO:0000256" key="1">
    <source>
        <dbReference type="SAM" id="Phobius"/>
    </source>
</evidence>
<feature type="transmembrane region" description="Helical" evidence="1">
    <location>
        <begin position="45"/>
        <end position="65"/>
    </location>
</feature>
<name>A0A514D302_9VIRU</name>
<dbReference type="EMBL" id="MN033776">
    <property type="protein sequence ID" value="QDH87984.1"/>
    <property type="molecule type" value="Genomic_RNA"/>
</dbReference>
<accession>A0A514D302</accession>